<dbReference type="SUPFAM" id="SSF51126">
    <property type="entry name" value="Pectin lyase-like"/>
    <property type="match status" value="1"/>
</dbReference>
<dbReference type="InterPro" id="IPR006626">
    <property type="entry name" value="PbH1"/>
</dbReference>
<dbReference type="RefSeq" id="WP_185139591.1">
    <property type="nucleotide sequence ID" value="NZ_JACJVR010000132.1"/>
</dbReference>
<dbReference type="InterPro" id="IPR058094">
    <property type="entry name" value="Ig-like_OmpL47-like"/>
</dbReference>
<dbReference type="InterPro" id="IPR003305">
    <property type="entry name" value="CenC_carb-bd"/>
</dbReference>
<keyword evidence="1" id="KW-0378">Hydrolase</keyword>
<protein>
    <submittedName>
        <fullName evidence="5">Right-handed parallel beta-helix repeat-containing protein</fullName>
    </submittedName>
</protein>
<dbReference type="SMART" id="SM00710">
    <property type="entry name" value="PbH1"/>
    <property type="match status" value="5"/>
</dbReference>
<sequence>MYKKPRGMLRLIVVAALLLAGLPPAPAAYAAGVTYHVAKTGSDAANGSAGAPFLTINRCAQIAQPGDTCLIESGTYRETVKPARSGTAAQPITFEAAPGADVTVSGMEPIGGWTPYSGSIYVADLNWDLKEQNQLLINGADGIAPLWEARWPNVGSYNLQALQQGVATATGGSATTLVSTALTEPSGYWTSATLWERGGDAYVAQSAKVTGYDQATHTLTFNPIPNSYDYMDPEAGTTFYLSGIFGELDAPNEWYVDGAAGKVYLWAPGGGAPSGVEAKKRLTVFDLSGLSYIHLSGLRTVGGSIRIDGGASYNVLDRMQALYLYTSTESHGTSVQHQLTNGINISGSHNEIKNSEVAYSSGTLINIDGSNNRVVNNIVHDGSYMASYDPLVKLSTGSENLISHNDIYNSGRYNLYWRTGSAKIQYNDIYDGMWLSRDGALIYSWGTDMGNSEIAYNLIHDSRGTDMSAGLYFDNFANNAVVHHNVIYNNDVGIQLNTPGNYRLIYNNTVANNDLTSVGYWGNAPYSQELYGTRVYNNIFTGSVSLTSDASSGFNILSGTGAGFANAAGGNYRLTAGSTAINAGAVIPGITDNYAGSAPDAGAYEFGGADWTAGADLNNPPNPPYTAVSTPYMNLVKNNGFESGSAGWLLWSTSASANGFGDVPNSPADQFRGKNKRLVLGPGGGIEQKVTGLKPNTDYVFVAWVMNAPNSTNERIIGGVLNYGGSAIDVSTSSTTYTRLEIPFRTGATNTDARVRLYKPGNAQGISYADDTGVIETTAFDPGVDLSALKEVRIEAPNPVYTEGDQGTLPLSGTLQNDQAADLSAADVQYTSSDDSVLRIDGIANAAASFTALAPGQVTVTALATLGGVSKAATKVVTVFPQGAPQDVNGWSVRTYGANGRGFATAEPSGAISLVGKGDNVWNTSDDFVYLSRSYSLNNPGAKVTLTATIDSLSSGDPASVGLMIRAQDSSDSKHVHFRTDGTGKVLRFVFRNEESILDAQKPPAQQKYWGSATGLALDYAGKSIAAPFRMKLIKEGDTVTGYYDKDGQWTAIGSTTVEFGGGGFLAGIGLFSGSGKLPVQAVISSLDVQIEGETTDATPPVTIARTAQQPNSDGWFASDAEVSLVASDADSGVKRTEYRLNGGEEWLPYAGPILLSQEGSNLLEYRSVDQAGNEEPIQSLAISIDKTPPSLSLELDPSEIWPPNHKMAKVNATVEANDAGGSGLASVILTSIASSEPGTEGDIEARIGTEARSFSLRAAKGRTYTVEYTAADRAGNRTTGTAAVAVPHDQSGKESQADGTTDADGTTGA</sequence>
<organism evidence="5 6">
    <name type="scientific">Cohnella xylanilytica</name>
    <dbReference type="NCBI Taxonomy" id="557555"/>
    <lineage>
        <taxon>Bacteria</taxon>
        <taxon>Bacillati</taxon>
        <taxon>Bacillota</taxon>
        <taxon>Bacilli</taxon>
        <taxon>Bacillales</taxon>
        <taxon>Paenibacillaceae</taxon>
        <taxon>Cohnella</taxon>
    </lineage>
</organism>
<dbReference type="EMBL" id="JACJVR010000132">
    <property type="protein sequence ID" value="MBB6695639.1"/>
    <property type="molecule type" value="Genomic_DNA"/>
</dbReference>
<feature type="chain" id="PRO_5032507797" evidence="3">
    <location>
        <begin position="31"/>
        <end position="1310"/>
    </location>
</feature>
<dbReference type="Proteomes" id="UP000553776">
    <property type="component" value="Unassembled WGS sequence"/>
</dbReference>
<feature type="signal peptide" evidence="3">
    <location>
        <begin position="1"/>
        <end position="30"/>
    </location>
</feature>
<dbReference type="NCBIfam" id="NF047446">
    <property type="entry name" value="barrel_OmpL47"/>
    <property type="match status" value="1"/>
</dbReference>
<evidence type="ECO:0000256" key="3">
    <source>
        <dbReference type="SAM" id="SignalP"/>
    </source>
</evidence>
<evidence type="ECO:0000313" key="5">
    <source>
        <dbReference type="EMBL" id="MBB6695639.1"/>
    </source>
</evidence>
<dbReference type="InterPro" id="IPR011050">
    <property type="entry name" value="Pectin_lyase_fold/virulence"/>
</dbReference>
<dbReference type="Gene3D" id="3.30.1920.20">
    <property type="match status" value="1"/>
</dbReference>
<gene>
    <name evidence="5" type="ORF">H7B90_30030</name>
</gene>
<evidence type="ECO:0000256" key="2">
    <source>
        <dbReference type="SAM" id="MobiDB-lite"/>
    </source>
</evidence>
<name>A0A841U6Z7_9BACL</name>
<feature type="region of interest" description="Disordered" evidence="2">
    <location>
        <begin position="1278"/>
        <end position="1310"/>
    </location>
</feature>
<proteinExistence type="predicted"/>
<reference evidence="5 6" key="1">
    <citation type="submission" date="2020-08" db="EMBL/GenBank/DDBJ databases">
        <title>Cohnella phylogeny.</title>
        <authorList>
            <person name="Dunlap C."/>
        </authorList>
    </citation>
    <scope>NUCLEOTIDE SEQUENCE [LARGE SCALE GENOMIC DNA]</scope>
    <source>
        <strain evidence="5 6">DSM 25239</strain>
    </source>
</reference>
<dbReference type="InterPro" id="IPR012334">
    <property type="entry name" value="Pectin_lyas_fold"/>
</dbReference>
<keyword evidence="3" id="KW-0732">Signal</keyword>
<feature type="compositionally biased region" description="Low complexity" evidence="2">
    <location>
        <begin position="1298"/>
        <end position="1310"/>
    </location>
</feature>
<evidence type="ECO:0000259" key="4">
    <source>
        <dbReference type="Pfam" id="PF02018"/>
    </source>
</evidence>
<dbReference type="Gene3D" id="2.60.40.1080">
    <property type="match status" value="1"/>
</dbReference>
<feature type="domain" description="CBM-cenC" evidence="4">
    <location>
        <begin position="634"/>
        <end position="759"/>
    </location>
</feature>
<dbReference type="Gene3D" id="2.60.120.200">
    <property type="match status" value="1"/>
</dbReference>
<accession>A0A841U6Z7</accession>
<dbReference type="PANTHER" id="PTHR36453:SF1">
    <property type="entry name" value="RIGHT HANDED BETA HELIX DOMAIN-CONTAINING PROTEIN"/>
    <property type="match status" value="1"/>
</dbReference>
<dbReference type="GO" id="GO:0016798">
    <property type="term" value="F:hydrolase activity, acting on glycosyl bonds"/>
    <property type="evidence" value="ECO:0007669"/>
    <property type="project" value="InterPro"/>
</dbReference>
<evidence type="ECO:0000313" key="6">
    <source>
        <dbReference type="Proteomes" id="UP000553776"/>
    </source>
</evidence>
<comment type="caution">
    <text evidence="5">The sequence shown here is derived from an EMBL/GenBank/DDBJ whole genome shotgun (WGS) entry which is preliminary data.</text>
</comment>
<dbReference type="Gene3D" id="2.60.120.260">
    <property type="entry name" value="Galactose-binding domain-like"/>
    <property type="match status" value="1"/>
</dbReference>
<evidence type="ECO:0000256" key="1">
    <source>
        <dbReference type="ARBA" id="ARBA00022801"/>
    </source>
</evidence>
<keyword evidence="6" id="KW-1185">Reference proteome</keyword>
<dbReference type="Gene3D" id="2.160.20.10">
    <property type="entry name" value="Single-stranded right-handed beta-helix, Pectin lyase-like"/>
    <property type="match status" value="2"/>
</dbReference>
<dbReference type="PANTHER" id="PTHR36453">
    <property type="entry name" value="SECRETED PROTEIN-RELATED"/>
    <property type="match status" value="1"/>
</dbReference>
<dbReference type="Pfam" id="PF02018">
    <property type="entry name" value="CBM_4_9"/>
    <property type="match status" value="1"/>
</dbReference>